<feature type="transmembrane region" description="Helical" evidence="6">
    <location>
        <begin position="12"/>
        <end position="32"/>
    </location>
</feature>
<name>A0A5C5QAB5_9PSED</name>
<evidence type="ECO:0000256" key="1">
    <source>
        <dbReference type="ARBA" id="ARBA00004429"/>
    </source>
</evidence>
<dbReference type="Proteomes" id="UP000182858">
    <property type="component" value="Chromosome I"/>
</dbReference>
<feature type="transmembrane region" description="Helical" evidence="6">
    <location>
        <begin position="107"/>
        <end position="130"/>
    </location>
</feature>
<accession>A0A5C5QAB5</accession>
<keyword evidence="5 6" id="KW-0472">Membrane</keyword>
<reference evidence="8 10" key="2">
    <citation type="submission" date="2019-06" db="EMBL/GenBank/DDBJ databases">
        <title>Pseudomonas bimorpha sp. nov. isolated from bovine raw milk and skim milk concentrate.</title>
        <authorList>
            <person name="Hofmann K."/>
            <person name="Huptas C."/>
            <person name="Doll E."/>
            <person name="Scherer S."/>
            <person name="Wenning M."/>
        </authorList>
    </citation>
    <scope>NUCLEOTIDE SEQUENCE [LARGE SCALE GENOMIC DNA]</scope>
    <source>
        <strain evidence="8 10">DSM 17835</strain>
    </source>
</reference>
<comment type="subcellular location">
    <subcellularLocation>
        <location evidence="1">Cell inner membrane</location>
        <topology evidence="1">Multi-pass membrane protein</topology>
    </subcellularLocation>
</comment>
<feature type="transmembrane region" description="Helical" evidence="6">
    <location>
        <begin position="142"/>
        <end position="161"/>
    </location>
</feature>
<evidence type="ECO:0000313" key="10">
    <source>
        <dbReference type="Proteomes" id="UP000317951"/>
    </source>
</evidence>
<evidence type="ECO:0000256" key="5">
    <source>
        <dbReference type="ARBA" id="ARBA00023136"/>
    </source>
</evidence>
<feature type="transmembrane region" description="Helical" evidence="6">
    <location>
        <begin position="313"/>
        <end position="338"/>
    </location>
</feature>
<evidence type="ECO:0000313" key="8">
    <source>
        <dbReference type="EMBL" id="TWS02567.1"/>
    </source>
</evidence>
<dbReference type="GO" id="GO:0005886">
    <property type="term" value="C:plasma membrane"/>
    <property type="evidence" value="ECO:0007669"/>
    <property type="project" value="UniProtKB-SubCell"/>
</dbReference>
<dbReference type="CDD" id="cd06580">
    <property type="entry name" value="TM_PBP1_transp_TpRbsC_like"/>
    <property type="match status" value="1"/>
</dbReference>
<keyword evidence="4 6" id="KW-1133">Transmembrane helix</keyword>
<organism evidence="8 10">
    <name type="scientific">Pseudomonas extremaustralis</name>
    <dbReference type="NCBI Taxonomy" id="359110"/>
    <lineage>
        <taxon>Bacteria</taxon>
        <taxon>Pseudomonadati</taxon>
        <taxon>Pseudomonadota</taxon>
        <taxon>Gammaproteobacteria</taxon>
        <taxon>Pseudomonadales</taxon>
        <taxon>Pseudomonadaceae</taxon>
        <taxon>Pseudomonas</taxon>
    </lineage>
</organism>
<sequence length="369" mass="39400">MNEVWRWLHRLRMVWAVLAAFALGSLLILAAGKNPMAAYQALFKGAFFDYHGLANTLVKMCPMLLAGLAVIIPMRCGLLIVGAEGQIYIGGLAAAAVALYLPQMPAMLHVLLCLLCLLAGMLGGGLWGAIPGYLRAKRGINEVIVTLLMNYVAINIVSYFAGGPMMQEGAPYPYSAEISEDLWLPLLLSDTDTHIGVLFAALLSLLTFVVFKYTTIGFSMTAVGKSPQAARYAGMSVNRNLIGSMIADGAIAGLAGAIEVLGVKYRLYHLFSPGYGYDGIVVAFMTSLNPLLATFSAFFLAGLSTGAQYMQRAIGLDVTAIEALRGLIVIFVAAGLIWKLNLQKRNNPLAKAASIPSQKNTAEGLTDGR</sequence>
<feature type="transmembrane region" description="Helical" evidence="6">
    <location>
        <begin position="241"/>
        <end position="260"/>
    </location>
</feature>
<dbReference type="PANTHER" id="PTHR47089">
    <property type="entry name" value="ABC TRANSPORTER, PERMEASE PROTEIN"/>
    <property type="match status" value="1"/>
</dbReference>
<evidence type="ECO:0000313" key="7">
    <source>
        <dbReference type="EMBL" id="SDF29598.1"/>
    </source>
</evidence>
<keyword evidence="3 6" id="KW-0812">Transmembrane</keyword>
<reference evidence="7 9" key="1">
    <citation type="submission" date="2016-10" db="EMBL/GenBank/DDBJ databases">
        <authorList>
            <person name="Varghese N."/>
            <person name="Submissions S."/>
        </authorList>
    </citation>
    <scope>NUCLEOTIDE SEQUENCE [LARGE SCALE GENOMIC DNA]</scope>
    <source>
        <strain evidence="7 9">DSM 17835</strain>
    </source>
</reference>
<proteinExistence type="predicted"/>
<dbReference type="GO" id="GO:0022857">
    <property type="term" value="F:transmembrane transporter activity"/>
    <property type="evidence" value="ECO:0007669"/>
    <property type="project" value="InterPro"/>
</dbReference>
<evidence type="ECO:0000256" key="2">
    <source>
        <dbReference type="ARBA" id="ARBA00022475"/>
    </source>
</evidence>
<evidence type="ECO:0000256" key="6">
    <source>
        <dbReference type="SAM" id="Phobius"/>
    </source>
</evidence>
<keyword evidence="2" id="KW-1003">Cell membrane</keyword>
<gene>
    <name evidence="8" type="ORF">FIV36_19910</name>
    <name evidence="7" type="ORF">SAMN05216591_2521</name>
</gene>
<dbReference type="PANTHER" id="PTHR47089:SF1">
    <property type="entry name" value="GUANOSINE ABC TRANSPORTER PERMEASE PROTEIN NUPP"/>
    <property type="match status" value="1"/>
</dbReference>
<dbReference type="InterPro" id="IPR001851">
    <property type="entry name" value="ABC_transp_permease"/>
</dbReference>
<evidence type="ECO:0000256" key="3">
    <source>
        <dbReference type="ARBA" id="ARBA00022692"/>
    </source>
</evidence>
<dbReference type="AlphaFoldDB" id="A0A5C5QAB5"/>
<feature type="transmembrane region" description="Helical" evidence="6">
    <location>
        <begin position="193"/>
        <end position="211"/>
    </location>
</feature>
<feature type="transmembrane region" description="Helical" evidence="6">
    <location>
        <begin position="78"/>
        <end position="101"/>
    </location>
</feature>
<protein>
    <submittedName>
        <fullName evidence="8">ABC transporter permease</fullName>
    </submittedName>
    <submittedName>
        <fullName evidence="7">Nucleoside ABC transporter membrane protein</fullName>
    </submittedName>
</protein>
<dbReference type="Proteomes" id="UP000317951">
    <property type="component" value="Unassembled WGS sequence"/>
</dbReference>
<feature type="transmembrane region" description="Helical" evidence="6">
    <location>
        <begin position="280"/>
        <end position="301"/>
    </location>
</feature>
<dbReference type="OrthoDB" id="9809785at2"/>
<evidence type="ECO:0000313" key="9">
    <source>
        <dbReference type="Proteomes" id="UP000182858"/>
    </source>
</evidence>
<keyword evidence="9" id="KW-1185">Reference proteome</keyword>
<dbReference type="EMBL" id="VFET01000017">
    <property type="protein sequence ID" value="TWS02567.1"/>
    <property type="molecule type" value="Genomic_DNA"/>
</dbReference>
<dbReference type="Pfam" id="PF02653">
    <property type="entry name" value="BPD_transp_2"/>
    <property type="match status" value="1"/>
</dbReference>
<dbReference type="RefSeq" id="WP_010565171.1">
    <property type="nucleotide sequence ID" value="NZ_LT629689.1"/>
</dbReference>
<dbReference type="EMBL" id="LT629689">
    <property type="protein sequence ID" value="SDF29598.1"/>
    <property type="molecule type" value="Genomic_DNA"/>
</dbReference>
<feature type="transmembrane region" description="Helical" evidence="6">
    <location>
        <begin position="52"/>
        <end position="71"/>
    </location>
</feature>
<dbReference type="GeneID" id="78553973"/>
<evidence type="ECO:0000256" key="4">
    <source>
        <dbReference type="ARBA" id="ARBA00022989"/>
    </source>
</evidence>